<dbReference type="AlphaFoldDB" id="A0A256IDH0"/>
<organism evidence="1 2">
    <name type="scientific">Halorubrum halodurans</name>
    <dbReference type="NCBI Taxonomy" id="1383851"/>
    <lineage>
        <taxon>Archaea</taxon>
        <taxon>Methanobacteriati</taxon>
        <taxon>Methanobacteriota</taxon>
        <taxon>Stenosarchaea group</taxon>
        <taxon>Halobacteria</taxon>
        <taxon>Halobacteriales</taxon>
        <taxon>Haloferacaceae</taxon>
        <taxon>Halorubrum</taxon>
    </lineage>
</organism>
<dbReference type="RefSeq" id="WP_094533943.1">
    <property type="nucleotide sequence ID" value="NZ_NHPJ01000120.1"/>
</dbReference>
<dbReference type="EMBL" id="NHPJ01000120">
    <property type="protein sequence ID" value="OYR54523.1"/>
    <property type="molecule type" value="Genomic_DNA"/>
</dbReference>
<dbReference type="OrthoDB" id="378886at2157"/>
<name>A0A256IDH0_9EURY</name>
<accession>A0A256IDH0</accession>
<protein>
    <submittedName>
        <fullName evidence="1">Uncharacterized protein</fullName>
    </submittedName>
</protein>
<proteinExistence type="predicted"/>
<dbReference type="Proteomes" id="UP000216308">
    <property type="component" value="Unassembled WGS sequence"/>
</dbReference>
<keyword evidence="2" id="KW-1185">Reference proteome</keyword>
<evidence type="ECO:0000313" key="1">
    <source>
        <dbReference type="EMBL" id="OYR54523.1"/>
    </source>
</evidence>
<comment type="caution">
    <text evidence="1">The sequence shown here is derived from an EMBL/GenBank/DDBJ whole genome shotgun (WGS) entry which is preliminary data.</text>
</comment>
<evidence type="ECO:0000313" key="2">
    <source>
        <dbReference type="Proteomes" id="UP000216308"/>
    </source>
</evidence>
<reference evidence="1 2" key="1">
    <citation type="journal article" date="2014" name="Front. Microbiol.">
        <title>Population and genomic analysis of the genus Halorubrum.</title>
        <authorList>
            <person name="Fullmer M.S."/>
            <person name="Soucy S.M."/>
            <person name="Swithers K.S."/>
            <person name="Makkay A.M."/>
            <person name="Wheeler R."/>
            <person name="Ventosa A."/>
            <person name="Gogarten J.P."/>
            <person name="Papke R.T."/>
        </authorList>
    </citation>
    <scope>NUCLEOTIDE SEQUENCE [LARGE SCALE GENOMIC DNA]</scope>
    <source>
        <strain evidence="1 2">Cb34</strain>
    </source>
</reference>
<sequence length="116" mass="12785">MSERIGEQLTRLSRGDPIGVTVEGDRYEGDVVGTKRWLCELNHGFMESGEIRIRVELDAETVDRHELPGAYVRIVATENAPRSWDVPRASSYDPVEDEVVTELGSVTAIDVGSTPA</sequence>
<gene>
    <name evidence="1" type="ORF">DJ70_13725</name>
</gene>